<evidence type="ECO:0000313" key="9">
    <source>
        <dbReference type="EMBL" id="KAJ5094278.1"/>
    </source>
</evidence>
<keyword evidence="10" id="KW-1185">Reference proteome</keyword>
<dbReference type="PANTHER" id="PTHR10642">
    <property type="entry name" value="RIBONUCLEASE H1"/>
    <property type="match status" value="1"/>
</dbReference>
<protein>
    <recommendedName>
        <fullName evidence="3">ribonuclease H</fullName>
        <ecNumber evidence="3">3.1.26.4</ecNumber>
    </recommendedName>
</protein>
<evidence type="ECO:0000256" key="4">
    <source>
        <dbReference type="ARBA" id="ARBA00022722"/>
    </source>
</evidence>
<dbReference type="GO" id="GO:0043137">
    <property type="term" value="P:DNA replication, removal of RNA primer"/>
    <property type="evidence" value="ECO:0007669"/>
    <property type="project" value="TreeGrafter"/>
</dbReference>
<evidence type="ECO:0000256" key="5">
    <source>
        <dbReference type="ARBA" id="ARBA00022723"/>
    </source>
</evidence>
<sequence length="148" mass="17071">MVYNIEIYTDGAAVAVFVPKWGRHTWFSKELPSYPAPTSQRAEITAIIIALEEALEKFREPRSNPYLDVTIYSDSKYAVECMSNWVYKWVRNGWTNAAGNEVANRDLIEEASDLDDRLRAEGDVKYVWIPREKNQLADGYCNDILDEQ</sequence>
<dbReference type="GO" id="GO:0046872">
    <property type="term" value="F:metal ion binding"/>
    <property type="evidence" value="ECO:0007669"/>
    <property type="project" value="UniProtKB-KW"/>
</dbReference>
<dbReference type="InterPro" id="IPR002156">
    <property type="entry name" value="RNaseH_domain"/>
</dbReference>
<dbReference type="OrthoDB" id="245563at2759"/>
<dbReference type="InterPro" id="IPR036397">
    <property type="entry name" value="RNaseH_sf"/>
</dbReference>
<reference evidence="9" key="2">
    <citation type="journal article" date="2023" name="IMA Fungus">
        <title>Comparative genomic study of the Penicillium genus elucidates a diverse pangenome and 15 lateral gene transfer events.</title>
        <authorList>
            <person name="Petersen C."/>
            <person name="Sorensen T."/>
            <person name="Nielsen M.R."/>
            <person name="Sondergaard T.E."/>
            <person name="Sorensen J.L."/>
            <person name="Fitzpatrick D.A."/>
            <person name="Frisvad J.C."/>
            <person name="Nielsen K.L."/>
        </authorList>
    </citation>
    <scope>NUCLEOTIDE SEQUENCE</scope>
    <source>
        <strain evidence="9">IBT 30069</strain>
    </source>
</reference>
<reference evidence="9" key="1">
    <citation type="submission" date="2022-11" db="EMBL/GenBank/DDBJ databases">
        <authorList>
            <person name="Petersen C."/>
        </authorList>
    </citation>
    <scope>NUCLEOTIDE SEQUENCE</scope>
    <source>
        <strain evidence="9">IBT 30069</strain>
    </source>
</reference>
<evidence type="ECO:0000259" key="8">
    <source>
        <dbReference type="PROSITE" id="PS50879"/>
    </source>
</evidence>
<dbReference type="PANTHER" id="PTHR10642:SF26">
    <property type="entry name" value="RIBONUCLEASE H1"/>
    <property type="match status" value="1"/>
</dbReference>
<dbReference type="EC" id="3.1.26.4" evidence="3"/>
<comment type="caution">
    <text evidence="9">The sequence shown here is derived from an EMBL/GenBank/DDBJ whole genome shotgun (WGS) entry which is preliminary data.</text>
</comment>
<dbReference type="GO" id="GO:0004523">
    <property type="term" value="F:RNA-DNA hybrid ribonuclease activity"/>
    <property type="evidence" value="ECO:0007669"/>
    <property type="project" value="UniProtKB-EC"/>
</dbReference>
<dbReference type="Pfam" id="PF00075">
    <property type="entry name" value="RNase_H"/>
    <property type="match status" value="1"/>
</dbReference>
<dbReference type="PROSITE" id="PS50879">
    <property type="entry name" value="RNASE_H_1"/>
    <property type="match status" value="1"/>
</dbReference>
<keyword evidence="5" id="KW-0479">Metal-binding</keyword>
<feature type="domain" description="RNase H type-1" evidence="8">
    <location>
        <begin position="1"/>
        <end position="148"/>
    </location>
</feature>
<dbReference type="GO" id="GO:0003676">
    <property type="term" value="F:nucleic acid binding"/>
    <property type="evidence" value="ECO:0007669"/>
    <property type="project" value="InterPro"/>
</dbReference>
<gene>
    <name evidence="9" type="ORF">N7456_010139</name>
</gene>
<evidence type="ECO:0000256" key="2">
    <source>
        <dbReference type="ARBA" id="ARBA00005300"/>
    </source>
</evidence>
<dbReference type="InterPro" id="IPR050092">
    <property type="entry name" value="RNase_H"/>
</dbReference>
<proteinExistence type="inferred from homology"/>
<dbReference type="Gene3D" id="3.30.420.10">
    <property type="entry name" value="Ribonuclease H-like superfamily/Ribonuclease H"/>
    <property type="match status" value="1"/>
</dbReference>
<name>A0A9W9F618_9EURO</name>
<keyword evidence="7" id="KW-0378">Hydrolase</keyword>
<evidence type="ECO:0000256" key="1">
    <source>
        <dbReference type="ARBA" id="ARBA00000077"/>
    </source>
</evidence>
<evidence type="ECO:0000256" key="3">
    <source>
        <dbReference type="ARBA" id="ARBA00012180"/>
    </source>
</evidence>
<keyword evidence="4" id="KW-0540">Nuclease</keyword>
<dbReference type="InterPro" id="IPR012337">
    <property type="entry name" value="RNaseH-like_sf"/>
</dbReference>
<dbReference type="EMBL" id="JAPQKH010000006">
    <property type="protein sequence ID" value="KAJ5094278.1"/>
    <property type="molecule type" value="Genomic_DNA"/>
</dbReference>
<organism evidence="9 10">
    <name type="scientific">Penicillium angulare</name>
    <dbReference type="NCBI Taxonomy" id="116970"/>
    <lineage>
        <taxon>Eukaryota</taxon>
        <taxon>Fungi</taxon>
        <taxon>Dikarya</taxon>
        <taxon>Ascomycota</taxon>
        <taxon>Pezizomycotina</taxon>
        <taxon>Eurotiomycetes</taxon>
        <taxon>Eurotiomycetidae</taxon>
        <taxon>Eurotiales</taxon>
        <taxon>Aspergillaceae</taxon>
        <taxon>Penicillium</taxon>
    </lineage>
</organism>
<accession>A0A9W9F618</accession>
<dbReference type="Proteomes" id="UP001149165">
    <property type="component" value="Unassembled WGS sequence"/>
</dbReference>
<comment type="catalytic activity">
    <reaction evidence="1">
        <text>Endonucleolytic cleavage to 5'-phosphomonoester.</text>
        <dbReference type="EC" id="3.1.26.4"/>
    </reaction>
</comment>
<keyword evidence="6" id="KW-0255">Endonuclease</keyword>
<evidence type="ECO:0000256" key="7">
    <source>
        <dbReference type="ARBA" id="ARBA00022801"/>
    </source>
</evidence>
<dbReference type="AlphaFoldDB" id="A0A9W9F618"/>
<evidence type="ECO:0000313" key="10">
    <source>
        <dbReference type="Proteomes" id="UP001149165"/>
    </source>
</evidence>
<dbReference type="SUPFAM" id="SSF53098">
    <property type="entry name" value="Ribonuclease H-like"/>
    <property type="match status" value="1"/>
</dbReference>
<evidence type="ECO:0000256" key="6">
    <source>
        <dbReference type="ARBA" id="ARBA00022759"/>
    </source>
</evidence>
<comment type="similarity">
    <text evidence="2">Belongs to the RNase H family.</text>
</comment>